<organism evidence="1 2">
    <name type="scientific">Paenibacillus filicis</name>
    <dbReference type="NCBI Taxonomy" id="669464"/>
    <lineage>
        <taxon>Bacteria</taxon>
        <taxon>Bacillati</taxon>
        <taxon>Bacillota</taxon>
        <taxon>Bacilli</taxon>
        <taxon>Bacillales</taxon>
        <taxon>Paenibacillaceae</taxon>
        <taxon>Paenibacillus</taxon>
    </lineage>
</organism>
<sequence>MSREEVCVGVEIGCPFPEVGKPLILDGFGNDDLFVPESITKIEWKIYDDVKRVQVYMYGVRSKLKRRG</sequence>
<evidence type="ECO:0000313" key="1">
    <source>
        <dbReference type="EMBL" id="MEK8128641.1"/>
    </source>
</evidence>
<comment type="caution">
    <text evidence="1">The sequence shown here is derived from an EMBL/GenBank/DDBJ whole genome shotgun (WGS) entry which is preliminary data.</text>
</comment>
<name>A0ABU9DK79_9BACL</name>
<dbReference type="Proteomes" id="UP001469365">
    <property type="component" value="Unassembled WGS sequence"/>
</dbReference>
<keyword evidence="2" id="KW-1185">Reference proteome</keyword>
<reference evidence="1 2" key="1">
    <citation type="submission" date="2024-04" db="EMBL/GenBank/DDBJ databases">
        <title>draft genome sequnece of Paenibacillus filicis.</title>
        <authorList>
            <person name="Kim D.-U."/>
        </authorList>
    </citation>
    <scope>NUCLEOTIDE SEQUENCE [LARGE SCALE GENOMIC DNA]</scope>
    <source>
        <strain evidence="1 2">KACC14197</strain>
    </source>
</reference>
<proteinExistence type="predicted"/>
<evidence type="ECO:0000313" key="2">
    <source>
        <dbReference type="Proteomes" id="UP001469365"/>
    </source>
</evidence>
<accession>A0ABU9DK79</accession>
<gene>
    <name evidence="1" type="ORF">WMW72_12060</name>
</gene>
<dbReference type="RefSeq" id="WP_341415719.1">
    <property type="nucleotide sequence ID" value="NZ_JBBPCC010000006.1"/>
</dbReference>
<protein>
    <submittedName>
        <fullName evidence="1">Uncharacterized protein</fullName>
    </submittedName>
</protein>
<dbReference type="EMBL" id="JBBPCC010000006">
    <property type="protein sequence ID" value="MEK8128641.1"/>
    <property type="molecule type" value="Genomic_DNA"/>
</dbReference>